<name>A0ABS6MNM1_9GAMM</name>
<evidence type="ECO:0000313" key="2">
    <source>
        <dbReference type="Proteomes" id="UP000704611"/>
    </source>
</evidence>
<reference evidence="1 2" key="1">
    <citation type="submission" date="2021-06" db="EMBL/GenBank/DDBJ databases">
        <title>Rheinheimera indica sp. nov., isolated from deep-sea sediment.</title>
        <authorList>
            <person name="Wang Z."/>
            <person name="Zhang X.-Y."/>
        </authorList>
    </citation>
    <scope>NUCLEOTIDE SEQUENCE [LARGE SCALE GENOMIC DNA]</scope>
    <source>
        <strain evidence="1 2">SM2107</strain>
    </source>
</reference>
<accession>A0ABS6MNM1</accession>
<dbReference type="Proteomes" id="UP000704611">
    <property type="component" value="Unassembled WGS sequence"/>
</dbReference>
<organism evidence="1 2">
    <name type="scientific">Arsukibacterium indicum</name>
    <dbReference type="NCBI Taxonomy" id="2848612"/>
    <lineage>
        <taxon>Bacteria</taxon>
        <taxon>Pseudomonadati</taxon>
        <taxon>Pseudomonadota</taxon>
        <taxon>Gammaproteobacteria</taxon>
        <taxon>Chromatiales</taxon>
        <taxon>Chromatiaceae</taxon>
        <taxon>Arsukibacterium</taxon>
    </lineage>
</organism>
<dbReference type="RefSeq" id="WP_217670586.1">
    <property type="nucleotide sequence ID" value="NZ_JAHRID010000007.1"/>
</dbReference>
<keyword evidence="2" id="KW-1185">Reference proteome</keyword>
<protein>
    <submittedName>
        <fullName evidence="1">Uncharacterized protein</fullName>
    </submittedName>
</protein>
<evidence type="ECO:0000313" key="1">
    <source>
        <dbReference type="EMBL" id="MBV2130403.1"/>
    </source>
</evidence>
<gene>
    <name evidence="1" type="ORF">KQY15_15010</name>
</gene>
<dbReference type="EMBL" id="JAHRID010000007">
    <property type="protein sequence ID" value="MBV2130403.1"/>
    <property type="molecule type" value="Genomic_DNA"/>
</dbReference>
<proteinExistence type="predicted"/>
<comment type="caution">
    <text evidence="1">The sequence shown here is derived from an EMBL/GenBank/DDBJ whole genome shotgun (WGS) entry which is preliminary data.</text>
</comment>
<sequence length="170" mass="19091">MQHYDKVKSRLLNILRQLNKNSTISEMERVEIATFADFFSSKALSSGAINQILRQRPIAMMYRDNLIYDLRTLMVEGVLKEVLQTVSGVEGFAIDGVSQIADKGGSQMGRHGTQLKNLGVAGQIFSTGKSLKTMTDVFTPIEAIMMDQLSFDMWRVKLEAKMVQRIKRAG</sequence>